<gene>
    <name evidence="1" type="ORF">A7D00_0383</name>
</gene>
<dbReference type="AlphaFoldDB" id="A0A178FRB5"/>
<reference evidence="1 2" key="1">
    <citation type="submission" date="2016-05" db="EMBL/GenBank/DDBJ databases">
        <title>Genome sequencing of Trichophyton violaceum CMCC(F)T3l isolated from hair.</title>
        <authorList>
            <person name="Zhan P."/>
            <person name="Tao Y."/>
            <person name="Liu W."/>
        </authorList>
    </citation>
    <scope>NUCLEOTIDE SEQUENCE [LARGE SCALE GENOMIC DNA]</scope>
    <source>
        <strain evidence="2">CMCC(F)T3l</strain>
    </source>
</reference>
<dbReference type="SUPFAM" id="SSF81383">
    <property type="entry name" value="F-box domain"/>
    <property type="match status" value="1"/>
</dbReference>
<dbReference type="EMBL" id="LHPN01000001">
    <property type="protein sequence ID" value="OAL74789.1"/>
    <property type="molecule type" value="Genomic_DNA"/>
</dbReference>
<comment type="caution">
    <text evidence="1">The sequence shown here is derived from an EMBL/GenBank/DDBJ whole genome shotgun (WGS) entry which is preliminary data.</text>
</comment>
<dbReference type="InterPro" id="IPR032675">
    <property type="entry name" value="LRR_dom_sf"/>
</dbReference>
<name>A0A178FRB5_TRIVO</name>
<evidence type="ECO:0000313" key="2">
    <source>
        <dbReference type="Proteomes" id="UP000243519"/>
    </source>
</evidence>
<dbReference type="Gene3D" id="3.80.10.10">
    <property type="entry name" value="Ribonuclease Inhibitor"/>
    <property type="match status" value="1"/>
</dbReference>
<proteinExistence type="predicted"/>
<dbReference type="Proteomes" id="UP000243519">
    <property type="component" value="Unassembled WGS sequence"/>
</dbReference>
<keyword evidence="2" id="KW-1185">Reference proteome</keyword>
<accession>A0A178FRB5</accession>
<protein>
    <submittedName>
        <fullName evidence="1">Uncharacterized protein</fullName>
    </submittedName>
</protein>
<organism evidence="1 2">
    <name type="scientific">Trichophyton violaceum</name>
    <dbReference type="NCBI Taxonomy" id="34388"/>
    <lineage>
        <taxon>Eukaryota</taxon>
        <taxon>Fungi</taxon>
        <taxon>Dikarya</taxon>
        <taxon>Ascomycota</taxon>
        <taxon>Pezizomycotina</taxon>
        <taxon>Eurotiomycetes</taxon>
        <taxon>Eurotiomycetidae</taxon>
        <taxon>Onygenales</taxon>
        <taxon>Arthrodermataceae</taxon>
        <taxon>Trichophyton</taxon>
    </lineage>
</organism>
<sequence>MSAPYMFDHISDLLSHHGWSEKSENSAGPFDSHWLQVRFAKASGSQDNKGECLVVNRYSSSINKATLVLRAASRNKMSSIPKYVATQSAIRCGCQEYGVLNVIISIEDAMRFLSSSRVYMNTQMMNNAPGTAPWQLRAVPAARWAAQAFSLRLLIPPCKQHLIDLGTLRGYGGPVDSAEGTFESAMVPWLRSMRASPPNAEMPVNILSKLPLELWALIMSQIRYQKDLRNLCLACKYLNNIALPVLYNHVTVKHPKFTTYLGLSGTLAAQIEQLPLQHLKHTKHLSFTQPELLLLPSSPRSGSRDTITAEEFKKGIMKAISTLALAIPRDGLRSFSWDMGPCLPCEILSSERGLFTNQRQIKSINLVTCVMHYETLDFPIDISHLRNLRSLTYTSPWHPADLKLIQRFLQLRHQLTTLELQIGPIAPEIAILGHDTFDVKDLLLGNQEVGESQPFFNLETLSLRLSLNQMEADIVSALNFDCLRCVKLHNCNGTSTFLDALSNSTQSLRLGSFQLTFAPSRPDDHRSPEILSAALARFLMAFQTLEDLYLSIPRISLKTIECRTIQNHYPALRRLLLHGTIRLEDPSSYPVEISDDLFYALLTGCPVECLSLRMQLRIPIEKWQKLSPRPSCKLLQIRRAGFRENITDDNSEEGLGELSFGEGMRLDDDDIPTLENLRNSKKPTILSLLEFAEWAFSDDGLPKLQVLVWGTFTREITFMNSQLYFCRSEDTFKSLTRADHYAWDILHENMDMLSFTYPVI</sequence>
<dbReference type="InterPro" id="IPR036047">
    <property type="entry name" value="F-box-like_dom_sf"/>
</dbReference>
<dbReference type="OrthoDB" id="1720422at2759"/>
<evidence type="ECO:0000313" key="1">
    <source>
        <dbReference type="EMBL" id="OAL74789.1"/>
    </source>
</evidence>